<organism evidence="2 3">
    <name type="scientific">Thermococcus camini</name>
    <dbReference type="NCBI Taxonomy" id="2016373"/>
    <lineage>
        <taxon>Archaea</taxon>
        <taxon>Methanobacteriati</taxon>
        <taxon>Methanobacteriota</taxon>
        <taxon>Thermococci</taxon>
        <taxon>Thermococcales</taxon>
        <taxon>Thermococcaceae</taxon>
        <taxon>Thermococcus</taxon>
    </lineage>
</organism>
<accession>A0A7G2D9D0</accession>
<name>A0A7G2D9D0_9EURY</name>
<dbReference type="InterPro" id="IPR029060">
    <property type="entry name" value="PIN-like_dom_sf"/>
</dbReference>
<dbReference type="GeneID" id="58918837"/>
<evidence type="ECO:0000313" key="3">
    <source>
        <dbReference type="Proteomes" id="UP000516304"/>
    </source>
</evidence>
<dbReference type="KEGG" id="tcq:TIRI35C_1095"/>
<dbReference type="Gene3D" id="3.40.50.1010">
    <property type="entry name" value="5'-nuclease"/>
    <property type="match status" value="1"/>
</dbReference>
<evidence type="ECO:0000313" key="2">
    <source>
        <dbReference type="EMBL" id="CAD5244249.1"/>
    </source>
</evidence>
<reference evidence="2 3" key="1">
    <citation type="submission" date="2020-09" db="EMBL/GenBank/DDBJ databases">
        <authorList>
            <person name="Courtine D."/>
        </authorList>
    </citation>
    <scope>NUCLEOTIDE SEQUENCE [LARGE SCALE GENOMIC DNA]</scope>
    <source>
        <strain evidence="2 3">IRI35c</strain>
    </source>
</reference>
<dbReference type="SMART" id="SM00670">
    <property type="entry name" value="PINc"/>
    <property type="match status" value="1"/>
</dbReference>
<feature type="domain" description="PIN" evidence="1">
    <location>
        <begin position="3"/>
        <end position="143"/>
    </location>
</feature>
<dbReference type="PANTHER" id="PTHR39677">
    <property type="entry name" value="RIBONUCLEASE VAPC6"/>
    <property type="match status" value="1"/>
</dbReference>
<proteinExistence type="predicted"/>
<dbReference type="InterPro" id="IPR002716">
    <property type="entry name" value="PIN_dom"/>
</dbReference>
<dbReference type="RefSeq" id="WP_188202055.1">
    <property type="nucleotide sequence ID" value="NZ_LR881183.1"/>
</dbReference>
<dbReference type="Proteomes" id="UP000516304">
    <property type="component" value="Chromosome TIRI35C"/>
</dbReference>
<gene>
    <name evidence="2" type="ORF">TIRI35C_1095</name>
</gene>
<protein>
    <submittedName>
        <fullName evidence="2">Nucleic acid-binding protein</fullName>
    </submittedName>
</protein>
<dbReference type="EMBL" id="LR881183">
    <property type="protein sequence ID" value="CAD5244249.1"/>
    <property type="molecule type" value="Genomic_DNA"/>
</dbReference>
<dbReference type="AlphaFoldDB" id="A0A7G2D9D0"/>
<dbReference type="SUPFAM" id="SSF88723">
    <property type="entry name" value="PIN domain-like"/>
    <property type="match status" value="1"/>
</dbReference>
<sequence length="152" mass="17022">MKDVVFIDTSIIVEYLLNGPKADFAEIVLSASSTNVTSTIVYRESLGALAMAFGREKFGIKGKHSLRKFIRKNGWAKFEPVVEALDGLIREGDIVVLQDFQGTSELRSIMKKYRLMPSDAQIALTCKNYGIEKIATFDSDFKRVDFLKTMGV</sequence>
<evidence type="ECO:0000259" key="1">
    <source>
        <dbReference type="SMART" id="SM00670"/>
    </source>
</evidence>
<keyword evidence="3" id="KW-1185">Reference proteome</keyword>
<dbReference type="Pfam" id="PF01850">
    <property type="entry name" value="PIN"/>
    <property type="match status" value="1"/>
</dbReference>
<dbReference type="PANTHER" id="PTHR39677:SF4">
    <property type="entry name" value="RIBONUCLEASE VAPC6"/>
    <property type="match status" value="1"/>
</dbReference>